<evidence type="ECO:0000313" key="1">
    <source>
        <dbReference type="EnsemblPlants" id="AET2Gv20691400.6"/>
    </source>
</evidence>
<reference evidence="1" key="5">
    <citation type="journal article" date="2021" name="G3 (Bethesda)">
        <title>Aegilops tauschii genome assembly Aet v5.0 features greater sequence contiguity and improved annotation.</title>
        <authorList>
            <person name="Wang L."/>
            <person name="Zhu T."/>
            <person name="Rodriguez J.C."/>
            <person name="Deal K.R."/>
            <person name="Dubcovsky J."/>
            <person name="McGuire P.E."/>
            <person name="Lux T."/>
            <person name="Spannagl M."/>
            <person name="Mayer K.F.X."/>
            <person name="Baldrich P."/>
            <person name="Meyers B.C."/>
            <person name="Huo N."/>
            <person name="Gu Y.Q."/>
            <person name="Zhou H."/>
            <person name="Devos K.M."/>
            <person name="Bennetzen J.L."/>
            <person name="Unver T."/>
            <person name="Budak H."/>
            <person name="Gulick P.J."/>
            <person name="Galiba G."/>
            <person name="Kalapos B."/>
            <person name="Nelson D.R."/>
            <person name="Li P."/>
            <person name="You F.M."/>
            <person name="Luo M.C."/>
            <person name="Dvorak J."/>
        </authorList>
    </citation>
    <scope>NUCLEOTIDE SEQUENCE [LARGE SCALE GENOMIC DNA]</scope>
    <source>
        <strain evidence="1">cv. AL8/78</strain>
    </source>
</reference>
<reference evidence="2" key="2">
    <citation type="journal article" date="2017" name="Nat. Plants">
        <title>The Aegilops tauschii genome reveals multiple impacts of transposons.</title>
        <authorList>
            <person name="Zhao G."/>
            <person name="Zou C."/>
            <person name="Li K."/>
            <person name="Wang K."/>
            <person name="Li T."/>
            <person name="Gao L."/>
            <person name="Zhang X."/>
            <person name="Wang H."/>
            <person name="Yang Z."/>
            <person name="Liu X."/>
            <person name="Jiang W."/>
            <person name="Mao L."/>
            <person name="Kong X."/>
            <person name="Jiao Y."/>
            <person name="Jia J."/>
        </authorList>
    </citation>
    <scope>NUCLEOTIDE SEQUENCE [LARGE SCALE GENOMIC DNA]</scope>
    <source>
        <strain evidence="2">cv. AL8/78</strain>
    </source>
</reference>
<dbReference type="EnsemblPlants" id="AET2Gv20691400.6">
    <property type="protein sequence ID" value="AET2Gv20691400.6"/>
    <property type="gene ID" value="AET2Gv20691400"/>
</dbReference>
<protein>
    <submittedName>
        <fullName evidence="1">Uncharacterized protein</fullName>
    </submittedName>
</protein>
<dbReference type="Gramene" id="AET2Gv20691400.6">
    <property type="protein sequence ID" value="AET2Gv20691400.6"/>
    <property type="gene ID" value="AET2Gv20691400"/>
</dbReference>
<reference evidence="2" key="1">
    <citation type="journal article" date="2014" name="Science">
        <title>Ancient hybridizations among the ancestral genomes of bread wheat.</title>
        <authorList>
            <consortium name="International Wheat Genome Sequencing Consortium,"/>
            <person name="Marcussen T."/>
            <person name="Sandve S.R."/>
            <person name="Heier L."/>
            <person name="Spannagl M."/>
            <person name="Pfeifer M."/>
            <person name="Jakobsen K.S."/>
            <person name="Wulff B.B."/>
            <person name="Steuernagel B."/>
            <person name="Mayer K.F."/>
            <person name="Olsen O.A."/>
        </authorList>
    </citation>
    <scope>NUCLEOTIDE SEQUENCE [LARGE SCALE GENOMIC DNA]</scope>
    <source>
        <strain evidence="2">cv. AL8/78</strain>
    </source>
</reference>
<sequence>MDLETSRLQNVNMPAYYHTPAFREARATTDPLYKRLFIIICLLHASVCLTRLHLRICN</sequence>
<proteinExistence type="predicted"/>
<organism evidence="1 2">
    <name type="scientific">Aegilops tauschii subsp. strangulata</name>
    <name type="common">Goatgrass</name>
    <dbReference type="NCBI Taxonomy" id="200361"/>
    <lineage>
        <taxon>Eukaryota</taxon>
        <taxon>Viridiplantae</taxon>
        <taxon>Streptophyta</taxon>
        <taxon>Embryophyta</taxon>
        <taxon>Tracheophyta</taxon>
        <taxon>Spermatophyta</taxon>
        <taxon>Magnoliopsida</taxon>
        <taxon>Liliopsida</taxon>
        <taxon>Poales</taxon>
        <taxon>Poaceae</taxon>
        <taxon>BOP clade</taxon>
        <taxon>Pooideae</taxon>
        <taxon>Triticodae</taxon>
        <taxon>Triticeae</taxon>
        <taxon>Triticinae</taxon>
        <taxon>Aegilops</taxon>
    </lineage>
</organism>
<dbReference type="AlphaFoldDB" id="A0A453C0H9"/>
<accession>A0A453C0H9</accession>
<dbReference type="EnsemblPlants" id="AET2Gv20691400.7">
    <property type="protein sequence ID" value="AET2Gv20691400.7"/>
    <property type="gene ID" value="AET2Gv20691400"/>
</dbReference>
<evidence type="ECO:0000313" key="2">
    <source>
        <dbReference type="Proteomes" id="UP000015105"/>
    </source>
</evidence>
<name>A0A453C0H9_AEGTS</name>
<reference evidence="1" key="4">
    <citation type="submission" date="2019-03" db="UniProtKB">
        <authorList>
            <consortium name="EnsemblPlants"/>
        </authorList>
    </citation>
    <scope>IDENTIFICATION</scope>
</reference>
<dbReference type="Gramene" id="AET2Gv20691400.7">
    <property type="protein sequence ID" value="AET2Gv20691400.7"/>
    <property type="gene ID" value="AET2Gv20691400"/>
</dbReference>
<dbReference type="Proteomes" id="UP000015105">
    <property type="component" value="Chromosome 2D"/>
</dbReference>
<keyword evidence="2" id="KW-1185">Reference proteome</keyword>
<reference evidence="1" key="3">
    <citation type="journal article" date="2017" name="Nature">
        <title>Genome sequence of the progenitor of the wheat D genome Aegilops tauschii.</title>
        <authorList>
            <person name="Luo M.C."/>
            <person name="Gu Y.Q."/>
            <person name="Puiu D."/>
            <person name="Wang H."/>
            <person name="Twardziok S.O."/>
            <person name="Deal K.R."/>
            <person name="Huo N."/>
            <person name="Zhu T."/>
            <person name="Wang L."/>
            <person name="Wang Y."/>
            <person name="McGuire P.E."/>
            <person name="Liu S."/>
            <person name="Long H."/>
            <person name="Ramasamy R.K."/>
            <person name="Rodriguez J.C."/>
            <person name="Van S.L."/>
            <person name="Yuan L."/>
            <person name="Wang Z."/>
            <person name="Xia Z."/>
            <person name="Xiao L."/>
            <person name="Anderson O.D."/>
            <person name="Ouyang S."/>
            <person name="Liang Y."/>
            <person name="Zimin A.V."/>
            <person name="Pertea G."/>
            <person name="Qi P."/>
            <person name="Bennetzen J.L."/>
            <person name="Dai X."/>
            <person name="Dawson M.W."/>
            <person name="Muller H.G."/>
            <person name="Kugler K."/>
            <person name="Rivarola-Duarte L."/>
            <person name="Spannagl M."/>
            <person name="Mayer K.F.X."/>
            <person name="Lu F.H."/>
            <person name="Bevan M.W."/>
            <person name="Leroy P."/>
            <person name="Li P."/>
            <person name="You F.M."/>
            <person name="Sun Q."/>
            <person name="Liu Z."/>
            <person name="Lyons E."/>
            <person name="Wicker T."/>
            <person name="Salzberg S.L."/>
            <person name="Devos K.M."/>
            <person name="Dvorak J."/>
        </authorList>
    </citation>
    <scope>NUCLEOTIDE SEQUENCE [LARGE SCALE GENOMIC DNA]</scope>
    <source>
        <strain evidence="1">cv. AL8/78</strain>
    </source>
</reference>